<evidence type="ECO:0000313" key="2">
    <source>
        <dbReference type="EMBL" id="MBA4663488.1"/>
    </source>
</evidence>
<dbReference type="PANTHER" id="PTHR31827">
    <property type="entry name" value="EMB|CAB89363.1"/>
    <property type="match status" value="1"/>
</dbReference>
<sequence>MPSLLLFPRMETKQITPHITVSDLAAKSYCEQSNLFSEPSNAGYTTSTLSGPSAVTSVNNRPRNMKRCGFIGCTKGARRVSGLCIDHGGGEQCQKLGCNRGKESRTPYSRLMEGGEDAGSWDAPKVQRARPTSALPMVGACSVGILEGAPKQPGASQAFALDMVGVRDFRKGARRVQKGRLVFASLMGVEGVASLLGAPRGPRVAPCSAKHMVVENDASLLGVLRVQRGREVHHCAKLMVGVDVACSMGVGFAQRVFMVGRTSVAHGGGKRCKVENCGKSARGSTEFCKAHRGGKRCNWGDGKCEKFTRGRSG</sequence>
<name>A0A7C9EJ51_OPUST</name>
<dbReference type="InterPro" id="IPR056866">
    <property type="entry name" value="Znf_WRKY19"/>
</dbReference>
<organism evidence="2">
    <name type="scientific">Opuntia streptacantha</name>
    <name type="common">Prickly pear cactus</name>
    <name type="synonym">Opuntia cardona</name>
    <dbReference type="NCBI Taxonomy" id="393608"/>
    <lineage>
        <taxon>Eukaryota</taxon>
        <taxon>Viridiplantae</taxon>
        <taxon>Streptophyta</taxon>
        <taxon>Embryophyta</taxon>
        <taxon>Tracheophyta</taxon>
        <taxon>Spermatophyta</taxon>
        <taxon>Magnoliopsida</taxon>
        <taxon>eudicotyledons</taxon>
        <taxon>Gunneridae</taxon>
        <taxon>Pentapetalae</taxon>
        <taxon>Caryophyllales</taxon>
        <taxon>Cactineae</taxon>
        <taxon>Cactaceae</taxon>
        <taxon>Opuntioideae</taxon>
        <taxon>Opuntia</taxon>
    </lineage>
</organism>
<dbReference type="EMBL" id="GISG01220484">
    <property type="protein sequence ID" value="MBA4663488.1"/>
    <property type="molecule type" value="Transcribed_RNA"/>
</dbReference>
<reference evidence="2" key="2">
    <citation type="submission" date="2020-07" db="EMBL/GenBank/DDBJ databases">
        <authorList>
            <person name="Vera ALvarez R."/>
            <person name="Arias-Moreno D.M."/>
            <person name="Jimenez-Jacinto V."/>
            <person name="Jimenez-Bremont J.F."/>
            <person name="Swaminathan K."/>
            <person name="Moose S.P."/>
            <person name="Guerrero-Gonzalez M.L."/>
            <person name="Marino-Ramirez L."/>
            <person name="Landsman D."/>
            <person name="Rodriguez-Kessler M."/>
            <person name="Delgado-Sanchez P."/>
        </authorList>
    </citation>
    <scope>NUCLEOTIDE SEQUENCE</scope>
    <source>
        <tissue evidence="2">Cladode</tissue>
    </source>
</reference>
<accession>A0A7C9EJ51</accession>
<proteinExistence type="predicted"/>
<feature type="domain" description="WRKY19-like zinc finger" evidence="1">
    <location>
        <begin position="269"/>
        <end position="293"/>
    </location>
</feature>
<evidence type="ECO:0000259" key="1">
    <source>
        <dbReference type="Pfam" id="PF24906"/>
    </source>
</evidence>
<dbReference type="Pfam" id="PF24906">
    <property type="entry name" value="Zf_WRKY19"/>
    <property type="match status" value="1"/>
</dbReference>
<reference evidence="2" key="1">
    <citation type="journal article" date="2013" name="J. Plant Res.">
        <title>Effect of fungi and light on seed germination of three Opuntia species from semiarid lands of central Mexico.</title>
        <authorList>
            <person name="Delgado-Sanchez P."/>
            <person name="Jimenez-Bremont J.F."/>
            <person name="Guerrero-Gonzalez Mde L."/>
            <person name="Flores J."/>
        </authorList>
    </citation>
    <scope>NUCLEOTIDE SEQUENCE</scope>
    <source>
        <tissue evidence="2">Cladode</tissue>
    </source>
</reference>
<dbReference type="PANTHER" id="PTHR31827:SF1">
    <property type="entry name" value="EMB|CAB89363.1"/>
    <property type="match status" value="1"/>
</dbReference>
<protein>
    <recommendedName>
        <fullName evidence="1">WRKY19-like zinc finger domain-containing protein</fullName>
    </recommendedName>
</protein>
<dbReference type="AlphaFoldDB" id="A0A7C9EJ51"/>